<sequence>MVLEIGCFRLKVLMGFFRFFENFSAVAWSLELCPVYGNRPATLRLVFDRHETLKTLILLLFIGKSGIRVDGSPDGESGDGNLDASLAHFHQTSYESSSRKENTEN</sequence>
<dbReference type="EMBL" id="ODYU01001163">
    <property type="protein sequence ID" value="SOQ36990.1"/>
    <property type="molecule type" value="Genomic_DNA"/>
</dbReference>
<reference evidence="1" key="1">
    <citation type="submission" date="2016-07" db="EMBL/GenBank/DDBJ databases">
        <authorList>
            <person name="Bretaudeau A."/>
        </authorList>
    </citation>
    <scope>NUCLEOTIDE SEQUENCE</scope>
    <source>
        <strain evidence="1">Rice</strain>
        <tissue evidence="1">Whole body</tissue>
    </source>
</reference>
<name>A0A2H1V816_SPOFR</name>
<organism evidence="1">
    <name type="scientific">Spodoptera frugiperda</name>
    <name type="common">Fall armyworm</name>
    <dbReference type="NCBI Taxonomy" id="7108"/>
    <lineage>
        <taxon>Eukaryota</taxon>
        <taxon>Metazoa</taxon>
        <taxon>Ecdysozoa</taxon>
        <taxon>Arthropoda</taxon>
        <taxon>Hexapoda</taxon>
        <taxon>Insecta</taxon>
        <taxon>Pterygota</taxon>
        <taxon>Neoptera</taxon>
        <taxon>Endopterygota</taxon>
        <taxon>Lepidoptera</taxon>
        <taxon>Glossata</taxon>
        <taxon>Ditrysia</taxon>
        <taxon>Noctuoidea</taxon>
        <taxon>Noctuidae</taxon>
        <taxon>Amphipyrinae</taxon>
        <taxon>Spodoptera</taxon>
    </lineage>
</organism>
<proteinExistence type="predicted"/>
<evidence type="ECO:0000313" key="1">
    <source>
        <dbReference type="EMBL" id="SOQ36990.1"/>
    </source>
</evidence>
<accession>A0A2H1V816</accession>
<gene>
    <name evidence="1" type="ORF">SFRICE_029638</name>
</gene>
<protein>
    <submittedName>
        <fullName evidence="1">SFRICE_029638</fullName>
    </submittedName>
</protein>
<dbReference type="AlphaFoldDB" id="A0A2H1V816"/>